<comment type="caution">
    <text evidence="2">The sequence shown here is derived from an EMBL/GenBank/DDBJ whole genome shotgun (WGS) entry which is preliminary data.</text>
</comment>
<dbReference type="AlphaFoldDB" id="A0AAW2F825"/>
<accession>A0AAW2F825</accession>
<evidence type="ECO:0000313" key="3">
    <source>
        <dbReference type="Proteomes" id="UP001430953"/>
    </source>
</evidence>
<organism evidence="2 3">
    <name type="scientific">Cardiocondyla obscurior</name>
    <dbReference type="NCBI Taxonomy" id="286306"/>
    <lineage>
        <taxon>Eukaryota</taxon>
        <taxon>Metazoa</taxon>
        <taxon>Ecdysozoa</taxon>
        <taxon>Arthropoda</taxon>
        <taxon>Hexapoda</taxon>
        <taxon>Insecta</taxon>
        <taxon>Pterygota</taxon>
        <taxon>Neoptera</taxon>
        <taxon>Endopterygota</taxon>
        <taxon>Hymenoptera</taxon>
        <taxon>Apocrita</taxon>
        <taxon>Aculeata</taxon>
        <taxon>Formicoidea</taxon>
        <taxon>Formicidae</taxon>
        <taxon>Myrmicinae</taxon>
        <taxon>Cardiocondyla</taxon>
    </lineage>
</organism>
<proteinExistence type="predicted"/>
<keyword evidence="3" id="KW-1185">Reference proteome</keyword>
<name>A0AAW2F825_9HYME</name>
<gene>
    <name evidence="2" type="ORF">PUN28_013978</name>
</gene>
<protein>
    <submittedName>
        <fullName evidence="2">Uncharacterized protein</fullName>
    </submittedName>
</protein>
<evidence type="ECO:0000256" key="1">
    <source>
        <dbReference type="SAM" id="MobiDB-lite"/>
    </source>
</evidence>
<sequence>MTRQHHGSREAQDPSGRGVSTWTGADSLDTPDNSTAASAEAVAHSPPTLGALSTEVATTAVLTGRPRSPCTPRPLPVTQGTQTEEPILPAIQHEPQLINAETQTDPWATTLASDSEPVQYPGDERWGPIRVTLTAPHIFYRERRI</sequence>
<evidence type="ECO:0000313" key="2">
    <source>
        <dbReference type="EMBL" id="KAL0110714.1"/>
    </source>
</evidence>
<dbReference type="Proteomes" id="UP001430953">
    <property type="component" value="Unassembled WGS sequence"/>
</dbReference>
<reference evidence="2 3" key="1">
    <citation type="submission" date="2023-03" db="EMBL/GenBank/DDBJ databases">
        <title>High recombination rates correlate with genetic variation in Cardiocondyla obscurior ants.</title>
        <authorList>
            <person name="Errbii M."/>
        </authorList>
    </citation>
    <scope>NUCLEOTIDE SEQUENCE [LARGE SCALE GENOMIC DNA]</scope>
    <source>
        <strain evidence="2">Alpha-2009</strain>
        <tissue evidence="2">Whole body</tissue>
    </source>
</reference>
<feature type="compositionally biased region" description="Polar residues" evidence="1">
    <location>
        <begin position="18"/>
        <end position="37"/>
    </location>
</feature>
<feature type="region of interest" description="Disordered" evidence="1">
    <location>
        <begin position="1"/>
        <end position="86"/>
    </location>
</feature>
<dbReference type="EMBL" id="JADYXP020000014">
    <property type="protein sequence ID" value="KAL0110714.1"/>
    <property type="molecule type" value="Genomic_DNA"/>
</dbReference>